<sequence length="60" mass="6727">MSPTWRTDRYVCPDCGGSTESAGGPDGLHTVRCSECDWERCYDPAADEFAVQELERRDQA</sequence>
<proteinExistence type="predicted"/>
<evidence type="ECO:0000313" key="1">
    <source>
        <dbReference type="EMBL" id="EMA11606.1"/>
    </source>
</evidence>
<dbReference type="RefSeq" id="WP_007190430.1">
    <property type="nucleotide sequence ID" value="NZ_AOLS01000103.1"/>
</dbReference>
<organism evidence="1 2">
    <name type="scientific">Haloarcula marismortui ATCC 33799</name>
    <dbReference type="NCBI Taxonomy" id="662475"/>
    <lineage>
        <taxon>Archaea</taxon>
        <taxon>Methanobacteriati</taxon>
        <taxon>Methanobacteriota</taxon>
        <taxon>Stenosarchaea group</taxon>
        <taxon>Halobacteria</taxon>
        <taxon>Halobacteriales</taxon>
        <taxon>Haloarculaceae</taxon>
        <taxon>Haloarcula</taxon>
    </lineage>
</organism>
<accession>M0JRL5</accession>
<dbReference type="EMBL" id="AOLS01000103">
    <property type="protein sequence ID" value="EMA11606.1"/>
    <property type="molecule type" value="Genomic_DNA"/>
</dbReference>
<protein>
    <submittedName>
        <fullName evidence="1">Uncharacterized protein</fullName>
    </submittedName>
</protein>
<comment type="caution">
    <text evidence="1">The sequence shown here is derived from an EMBL/GenBank/DDBJ whole genome shotgun (WGS) entry which is preliminary data.</text>
</comment>
<evidence type="ECO:0000313" key="2">
    <source>
        <dbReference type="Proteomes" id="UP000011687"/>
    </source>
</evidence>
<dbReference type="Proteomes" id="UP000011687">
    <property type="component" value="Unassembled WGS sequence"/>
</dbReference>
<keyword evidence="2" id="KW-1185">Reference proteome</keyword>
<gene>
    <name evidence="1" type="ORF">C435_19292</name>
</gene>
<dbReference type="AlphaFoldDB" id="M0JRL5"/>
<name>M0JRL5_9EURY</name>
<reference evidence="1 2" key="1">
    <citation type="journal article" date="2014" name="PLoS Genet.">
        <title>Phylogenetically driven sequencing of extremely halophilic archaea reveals strategies for static and dynamic osmo-response.</title>
        <authorList>
            <person name="Becker E.A."/>
            <person name="Seitzer P.M."/>
            <person name="Tritt A."/>
            <person name="Larsen D."/>
            <person name="Krusor M."/>
            <person name="Yao A.I."/>
            <person name="Wu D."/>
            <person name="Madern D."/>
            <person name="Eisen J.A."/>
            <person name="Darling A.E."/>
            <person name="Facciotti M.T."/>
        </authorList>
    </citation>
    <scope>NUCLEOTIDE SEQUENCE [LARGE SCALE GENOMIC DNA]</scope>
    <source>
        <strain evidence="1 2">ATCC 33799</strain>
    </source>
</reference>